<keyword evidence="4" id="KW-0472">Membrane</keyword>
<comment type="caution">
    <text evidence="5">The sequence shown here is derived from an EMBL/GenBank/DDBJ whole genome shotgun (WGS) entry which is preliminary data.</text>
</comment>
<sequence length="215" mass="23295">MQRVGVMDSLPARLFLLACEVEKEQLKWGDQLGYAIRAGTLAELAARGCVADDKGRVRAVGGHRTGDPVLDGALRVIAEHPRARRWHTWVQRERRQTCLAVEEQLAAAGVIRVESRPLRRKRITVRDRSVPGALRAEAVATLTGGEPVARVEPSRAALASFAALARLCPELGWRVRHQNRRRLKELTARAGVAGPALKKAMDARAAANNAGAAGG</sequence>
<comment type="subcellular location">
    <subcellularLocation>
        <location evidence="1">Golgi apparatus membrane</location>
        <topology evidence="1">Peripheral membrane protein</topology>
        <orientation evidence="1">Cytoplasmic side</orientation>
    </subcellularLocation>
</comment>
<dbReference type="Gene3D" id="1.10.3630.10">
    <property type="entry name" value="yeast vps74-n-term truncation variant domain like"/>
    <property type="match status" value="1"/>
</dbReference>
<protein>
    <recommendedName>
        <fullName evidence="7">Golgi phosphoprotein 3 (GPP34)</fullName>
    </recommendedName>
</protein>
<organism evidence="5 6">
    <name type="scientific">Streptomyces qinglanensis</name>
    <dbReference type="NCBI Taxonomy" id="943816"/>
    <lineage>
        <taxon>Bacteria</taxon>
        <taxon>Bacillati</taxon>
        <taxon>Actinomycetota</taxon>
        <taxon>Actinomycetes</taxon>
        <taxon>Kitasatosporales</taxon>
        <taxon>Streptomycetaceae</taxon>
        <taxon>Streptomyces</taxon>
    </lineage>
</organism>
<dbReference type="Pfam" id="PF05719">
    <property type="entry name" value="GPP34"/>
    <property type="match status" value="1"/>
</dbReference>
<gene>
    <name evidence="5" type="ORF">AN217_06255</name>
</gene>
<keyword evidence="2" id="KW-0333">Golgi apparatus</keyword>
<name>A0A1E7K0Z6_9ACTN</name>
<dbReference type="EMBL" id="LJGV01000022">
    <property type="protein sequence ID" value="OEU97536.1"/>
    <property type="molecule type" value="Genomic_DNA"/>
</dbReference>
<dbReference type="GO" id="GO:0070273">
    <property type="term" value="F:phosphatidylinositol-4-phosphate binding"/>
    <property type="evidence" value="ECO:0007669"/>
    <property type="project" value="InterPro"/>
</dbReference>
<dbReference type="InterPro" id="IPR038261">
    <property type="entry name" value="GPP34-like_sf"/>
</dbReference>
<evidence type="ECO:0008006" key="7">
    <source>
        <dbReference type="Google" id="ProtNLM"/>
    </source>
</evidence>
<dbReference type="AlphaFoldDB" id="A0A1E7K0Z6"/>
<reference evidence="5 6" key="1">
    <citation type="journal article" date="2016" name="Front. Microbiol.">
        <title>Comparative Genomics Analysis of Streptomyces Species Reveals Their Adaptation to the Marine Environment and Their Diversity at the Genomic Level.</title>
        <authorList>
            <person name="Tian X."/>
            <person name="Zhang Z."/>
            <person name="Yang T."/>
            <person name="Chen M."/>
            <person name="Li J."/>
            <person name="Chen F."/>
            <person name="Yang J."/>
            <person name="Li W."/>
            <person name="Zhang B."/>
            <person name="Zhang Z."/>
            <person name="Wu J."/>
            <person name="Zhang C."/>
            <person name="Long L."/>
            <person name="Xiao J."/>
        </authorList>
    </citation>
    <scope>NUCLEOTIDE SEQUENCE [LARGE SCALE GENOMIC DNA]</scope>
    <source>
        <strain evidence="5 6">SCSIO M10379</strain>
    </source>
</reference>
<evidence type="ECO:0000256" key="4">
    <source>
        <dbReference type="ARBA" id="ARBA00023136"/>
    </source>
</evidence>
<dbReference type="InterPro" id="IPR008628">
    <property type="entry name" value="GPP34-like"/>
</dbReference>
<proteinExistence type="predicted"/>
<dbReference type="PATRIC" id="fig|943816.4.peg.609"/>
<accession>A0A1E7K0Z6</accession>
<evidence type="ECO:0000256" key="2">
    <source>
        <dbReference type="ARBA" id="ARBA00023034"/>
    </source>
</evidence>
<keyword evidence="3" id="KW-0446">Lipid-binding</keyword>
<dbReference type="GO" id="GO:0012505">
    <property type="term" value="C:endomembrane system"/>
    <property type="evidence" value="ECO:0007669"/>
    <property type="project" value="UniProtKB-ARBA"/>
</dbReference>
<evidence type="ECO:0000313" key="6">
    <source>
        <dbReference type="Proteomes" id="UP000175829"/>
    </source>
</evidence>
<dbReference type="GO" id="GO:0005737">
    <property type="term" value="C:cytoplasm"/>
    <property type="evidence" value="ECO:0007669"/>
    <property type="project" value="UniProtKB-ARBA"/>
</dbReference>
<evidence type="ECO:0000256" key="3">
    <source>
        <dbReference type="ARBA" id="ARBA00023121"/>
    </source>
</evidence>
<evidence type="ECO:0000256" key="1">
    <source>
        <dbReference type="ARBA" id="ARBA00004255"/>
    </source>
</evidence>
<evidence type="ECO:0000313" key="5">
    <source>
        <dbReference type="EMBL" id="OEU97536.1"/>
    </source>
</evidence>
<dbReference type="Proteomes" id="UP000175829">
    <property type="component" value="Unassembled WGS sequence"/>
</dbReference>